<dbReference type="Gene3D" id="2.60.40.1180">
    <property type="entry name" value="Golgi alpha-mannosidase II"/>
    <property type="match status" value="1"/>
</dbReference>
<evidence type="ECO:0000259" key="6">
    <source>
        <dbReference type="Pfam" id="PF01120"/>
    </source>
</evidence>
<proteinExistence type="inferred from homology"/>
<gene>
    <name evidence="7" type="ORF">J2X16_004854</name>
</gene>
<evidence type="ECO:0000256" key="2">
    <source>
        <dbReference type="ARBA" id="ARBA00012662"/>
    </source>
</evidence>
<keyword evidence="5 7" id="KW-0326">Glycosidase</keyword>
<comment type="caution">
    <text evidence="7">The sequence shown here is derived from an EMBL/GenBank/DDBJ whole genome shotgun (WGS) entry which is preliminary data.</text>
</comment>
<dbReference type="EC" id="3.2.1.51" evidence="2"/>
<dbReference type="InterPro" id="IPR013780">
    <property type="entry name" value="Glyco_hydro_b"/>
</dbReference>
<evidence type="ECO:0000256" key="3">
    <source>
        <dbReference type="ARBA" id="ARBA00022729"/>
    </source>
</evidence>
<dbReference type="RefSeq" id="WP_310349194.1">
    <property type="nucleotide sequence ID" value="NZ_JAVDXQ010000008.1"/>
</dbReference>
<dbReference type="GO" id="GO:0004560">
    <property type="term" value="F:alpha-L-fucosidase activity"/>
    <property type="evidence" value="ECO:0007669"/>
    <property type="project" value="UniProtKB-EC"/>
</dbReference>
<dbReference type="PANTHER" id="PTHR10030:SF37">
    <property type="entry name" value="ALPHA-L-FUCOSIDASE-RELATED"/>
    <property type="match status" value="1"/>
</dbReference>
<dbReference type="EMBL" id="JAVDXQ010000008">
    <property type="protein sequence ID" value="MDR7299484.1"/>
    <property type="molecule type" value="Genomic_DNA"/>
</dbReference>
<dbReference type="Gene3D" id="3.20.20.80">
    <property type="entry name" value="Glycosidases"/>
    <property type="match status" value="1"/>
</dbReference>
<reference evidence="7 8" key="1">
    <citation type="submission" date="2023-07" db="EMBL/GenBank/DDBJ databases">
        <title>Sorghum-associated microbial communities from plants grown in Nebraska, USA.</title>
        <authorList>
            <person name="Schachtman D."/>
        </authorList>
    </citation>
    <scope>NUCLEOTIDE SEQUENCE [LARGE SCALE GENOMIC DNA]</scope>
    <source>
        <strain evidence="7 8">BE310</strain>
    </source>
</reference>
<keyword evidence="3" id="KW-0732">Signal</keyword>
<evidence type="ECO:0000256" key="1">
    <source>
        <dbReference type="ARBA" id="ARBA00007951"/>
    </source>
</evidence>
<dbReference type="Pfam" id="PF01120">
    <property type="entry name" value="Alpha_L_fucos"/>
    <property type="match status" value="1"/>
</dbReference>
<dbReference type="PANTHER" id="PTHR10030">
    <property type="entry name" value="ALPHA-L-FUCOSIDASE"/>
    <property type="match status" value="1"/>
</dbReference>
<protein>
    <recommendedName>
        <fullName evidence="2">alpha-L-fucosidase</fullName>
        <ecNumber evidence="2">3.2.1.51</ecNumber>
    </recommendedName>
</protein>
<keyword evidence="4 7" id="KW-0378">Hydrolase</keyword>
<accession>A0ABU1ZFS7</accession>
<organism evidence="7 8">
    <name type="scientific">Pelomonas aquatica</name>
    <dbReference type="NCBI Taxonomy" id="431058"/>
    <lineage>
        <taxon>Bacteria</taxon>
        <taxon>Pseudomonadati</taxon>
        <taxon>Pseudomonadota</taxon>
        <taxon>Betaproteobacteria</taxon>
        <taxon>Burkholderiales</taxon>
        <taxon>Sphaerotilaceae</taxon>
        <taxon>Roseateles</taxon>
    </lineage>
</organism>
<evidence type="ECO:0000313" key="8">
    <source>
        <dbReference type="Proteomes" id="UP001180536"/>
    </source>
</evidence>
<evidence type="ECO:0000313" key="7">
    <source>
        <dbReference type="EMBL" id="MDR7299484.1"/>
    </source>
</evidence>
<dbReference type="Proteomes" id="UP001180536">
    <property type="component" value="Unassembled WGS sequence"/>
</dbReference>
<feature type="domain" description="Glycoside hydrolase family 29 N-terminal" evidence="6">
    <location>
        <begin position="87"/>
        <end position="486"/>
    </location>
</feature>
<sequence length="608" mass="67328">MTLKQMSTNNFVAPVGGLPPVQPVFGRFAFLPRQLALASILVAALPVHAALPELGPMPSLPAPLPSDSVSMGDAQSAPVVHLGLPITAGPFKPTWESIAKQYPGTPAWLREAKFGIWVHFGPQAVGMSGDWYARRMYVPGTTAYASHLKNYGHPSQFGYKEVLRDWNPSKLDPVKLVALYKEAGARFLLIQGVHHDNFDLWDSRYQPWNSMRIGPKRDLLGEWAAAAKATGLRYGVAFHHEYTWWWWQTAFGSDPTGDYAGKPYDGTLTLEDGKGKWWEGLDPRLLYGPDLREYKGVTAAAHTDWNPPPAGIFGRHTAYAEWYAKRWALRMMDVAERYDPDFIYTDGTSDQPFSGNLTGTGMKSDAMQLVMADFYNRTLKKRGKVDTFSVVKFHPKFNGTVNTEEGTIPAGIRDDEAWIAETPVGDWYYAPWFTYDSGAVIRYLLEQVARDGNVALCISPLPDGSLDEGSLRMLKEVGAWMRVNGEGIYGSKAWVKLGEGEDGKLRTLPGGKLDRTQADFKFGPHDFRFTVGRDGSLYAFTMMVPKPGTTLKIHSLGSDANLLGKRISSVSLVGYEGKALTWRQEADGLVIVCPPDMPFAAAVAFSIR</sequence>
<name>A0ABU1ZFS7_9BURK</name>
<comment type="similarity">
    <text evidence="1">Belongs to the glycosyl hydrolase 29 family.</text>
</comment>
<keyword evidence="8" id="KW-1185">Reference proteome</keyword>
<dbReference type="SMART" id="SM00812">
    <property type="entry name" value="Alpha_L_fucos"/>
    <property type="match status" value="1"/>
</dbReference>
<dbReference type="InterPro" id="IPR000933">
    <property type="entry name" value="Glyco_hydro_29"/>
</dbReference>
<dbReference type="InterPro" id="IPR017853">
    <property type="entry name" value="GH"/>
</dbReference>
<dbReference type="InterPro" id="IPR057739">
    <property type="entry name" value="Glyco_hydro_29_N"/>
</dbReference>
<evidence type="ECO:0000256" key="5">
    <source>
        <dbReference type="ARBA" id="ARBA00023295"/>
    </source>
</evidence>
<evidence type="ECO:0000256" key="4">
    <source>
        <dbReference type="ARBA" id="ARBA00022801"/>
    </source>
</evidence>
<dbReference type="SUPFAM" id="SSF51445">
    <property type="entry name" value="(Trans)glycosidases"/>
    <property type="match status" value="1"/>
</dbReference>